<feature type="domain" description="DUF6916" evidence="1">
    <location>
        <begin position="5"/>
        <end position="96"/>
    </location>
</feature>
<dbReference type="AlphaFoldDB" id="H8GR65"/>
<keyword evidence="3" id="KW-1185">Reference proteome</keyword>
<protein>
    <recommendedName>
        <fullName evidence="1">DUF6916 domain-containing protein</fullName>
    </recommendedName>
</protein>
<gene>
    <name evidence="2" type="ORF">Metal_2138</name>
</gene>
<dbReference type="EMBL" id="CM001475">
    <property type="protein sequence ID" value="EIC29892.1"/>
    <property type="molecule type" value="Genomic_DNA"/>
</dbReference>
<dbReference type="STRING" id="686340.Metal_2138"/>
<dbReference type="HOGENOM" id="CLU_162683_1_0_6"/>
<evidence type="ECO:0000313" key="2">
    <source>
        <dbReference type="EMBL" id="EIC29892.1"/>
    </source>
</evidence>
<evidence type="ECO:0000259" key="1">
    <source>
        <dbReference type="Pfam" id="PF21880"/>
    </source>
</evidence>
<organism evidence="2 3">
    <name type="scientific">Methylomicrobium album BG8</name>
    <dbReference type="NCBI Taxonomy" id="686340"/>
    <lineage>
        <taxon>Bacteria</taxon>
        <taxon>Pseudomonadati</taxon>
        <taxon>Pseudomonadota</taxon>
        <taxon>Gammaproteobacteria</taxon>
        <taxon>Methylococcales</taxon>
        <taxon>Methylococcaceae</taxon>
        <taxon>Methylomicrobium</taxon>
    </lineage>
</organism>
<dbReference type="eggNOG" id="ENOG5030837">
    <property type="taxonomic scope" value="Bacteria"/>
</dbReference>
<name>H8GR65_METAL</name>
<accession>H8GR65</accession>
<sequence length="97" mass="10864">MLEALTKENWEACLNEDFQVQIDDRNAVDMKLVSVSGFGRSLNGRREAYSLLFQGPGQPVLVQRIYRVQQPQLGSMDIFLVPVGKDAGGIQYEAVFT</sequence>
<dbReference type="Pfam" id="PF21880">
    <property type="entry name" value="DUF6916"/>
    <property type="match status" value="1"/>
</dbReference>
<reference evidence="2 3" key="1">
    <citation type="journal article" date="2013" name="Genome Announc.">
        <title>Genome Sequence of the Obligate Gammaproteobacterial Methanotroph Methylomicrobium album Strain BG8.</title>
        <authorList>
            <person name="Kits K.D."/>
            <person name="Kalyuzhnaya M.G."/>
            <person name="Klotz M.G."/>
            <person name="Jetten M.S."/>
            <person name="Op den Camp H.J."/>
            <person name="Vuilleumier S."/>
            <person name="Bringel F."/>
            <person name="Dispirito A.A."/>
            <person name="Murrell J.C."/>
            <person name="Bruce D."/>
            <person name="Cheng J.F."/>
            <person name="Copeland A."/>
            <person name="Goodwin L."/>
            <person name="Hauser L."/>
            <person name="Lajus A."/>
            <person name="Land M.L."/>
            <person name="Lapidus A."/>
            <person name="Lucas S."/>
            <person name="Medigue C."/>
            <person name="Pitluck S."/>
            <person name="Woyke T."/>
            <person name="Zeytun A."/>
            <person name="Stein L.Y."/>
        </authorList>
    </citation>
    <scope>NUCLEOTIDE SEQUENCE [LARGE SCALE GENOMIC DNA]</scope>
    <source>
        <strain evidence="2 3">BG8</strain>
    </source>
</reference>
<dbReference type="Proteomes" id="UP000005090">
    <property type="component" value="Chromosome"/>
</dbReference>
<dbReference type="InterPro" id="IPR054209">
    <property type="entry name" value="DUF6916"/>
</dbReference>
<evidence type="ECO:0000313" key="3">
    <source>
        <dbReference type="Proteomes" id="UP000005090"/>
    </source>
</evidence>
<dbReference type="RefSeq" id="WP_005372125.1">
    <property type="nucleotide sequence ID" value="NZ_CM001475.1"/>
</dbReference>
<proteinExistence type="predicted"/>